<dbReference type="Proteomes" id="UP000591131">
    <property type="component" value="Unassembled WGS sequence"/>
</dbReference>
<dbReference type="AlphaFoldDB" id="A0A7J6KP66"/>
<organism evidence="2 3">
    <name type="scientific">Perkinsus chesapeaki</name>
    <name type="common">Clam parasite</name>
    <name type="synonym">Perkinsus andrewsi</name>
    <dbReference type="NCBI Taxonomy" id="330153"/>
    <lineage>
        <taxon>Eukaryota</taxon>
        <taxon>Sar</taxon>
        <taxon>Alveolata</taxon>
        <taxon>Perkinsozoa</taxon>
        <taxon>Perkinsea</taxon>
        <taxon>Perkinsida</taxon>
        <taxon>Perkinsidae</taxon>
        <taxon>Perkinsus</taxon>
    </lineage>
</organism>
<feature type="signal peptide" evidence="1">
    <location>
        <begin position="1"/>
        <end position="16"/>
    </location>
</feature>
<sequence>MRILIAFIVMIDYAFTSELFLLAPKSLLGVVNEEISRRKIKDDDNHFTQSPMVWTFLNQPRGISLSETGFNPEVIRKGLVSSKVPFYFLIAQPFLVPLQSVLRRPEAVVNIIAARNEV</sequence>
<evidence type="ECO:0000256" key="1">
    <source>
        <dbReference type="SAM" id="SignalP"/>
    </source>
</evidence>
<keyword evidence="1" id="KW-0732">Signal</keyword>
<protein>
    <submittedName>
        <fullName evidence="2">Uncharacterized protein</fullName>
    </submittedName>
</protein>
<proteinExistence type="predicted"/>
<reference evidence="2 3" key="1">
    <citation type="submission" date="2020-04" db="EMBL/GenBank/DDBJ databases">
        <title>Perkinsus chesapeaki whole genome sequence.</title>
        <authorList>
            <person name="Bogema D.R."/>
        </authorList>
    </citation>
    <scope>NUCLEOTIDE SEQUENCE [LARGE SCALE GENOMIC DNA]</scope>
    <source>
        <strain evidence="2">ATCC PRA-425</strain>
    </source>
</reference>
<accession>A0A7J6KP66</accession>
<keyword evidence="3" id="KW-1185">Reference proteome</keyword>
<gene>
    <name evidence="2" type="ORF">FOL47_002730</name>
</gene>
<name>A0A7J6KP66_PERCH</name>
<evidence type="ECO:0000313" key="2">
    <source>
        <dbReference type="EMBL" id="KAF4648840.1"/>
    </source>
</evidence>
<feature type="chain" id="PRO_5029610778" evidence="1">
    <location>
        <begin position="17"/>
        <end position="118"/>
    </location>
</feature>
<evidence type="ECO:0000313" key="3">
    <source>
        <dbReference type="Proteomes" id="UP000591131"/>
    </source>
</evidence>
<dbReference type="EMBL" id="JAAPAO010001782">
    <property type="protein sequence ID" value="KAF4648840.1"/>
    <property type="molecule type" value="Genomic_DNA"/>
</dbReference>
<comment type="caution">
    <text evidence="2">The sequence shown here is derived from an EMBL/GenBank/DDBJ whole genome shotgun (WGS) entry which is preliminary data.</text>
</comment>